<dbReference type="Pfam" id="PF01047">
    <property type="entry name" value="MarR"/>
    <property type="match status" value="1"/>
</dbReference>
<evidence type="ECO:0000256" key="1">
    <source>
        <dbReference type="ARBA" id="ARBA00023015"/>
    </source>
</evidence>
<evidence type="ECO:0000256" key="2">
    <source>
        <dbReference type="ARBA" id="ARBA00023125"/>
    </source>
</evidence>
<reference evidence="6" key="1">
    <citation type="submission" date="2021-07" db="EMBL/GenBank/DDBJ databases">
        <title>Complete genome sequencing of a Clostridium isolate.</title>
        <authorList>
            <person name="Ueki A."/>
            <person name="Tonouchi A."/>
        </authorList>
    </citation>
    <scope>NUCLEOTIDE SEQUENCE [LARGE SCALE GENOMIC DNA]</scope>
    <source>
        <strain evidence="6">C5S11</strain>
    </source>
</reference>
<evidence type="ECO:0000313" key="5">
    <source>
        <dbReference type="EMBL" id="BCZ46370.1"/>
    </source>
</evidence>
<dbReference type="InterPro" id="IPR011991">
    <property type="entry name" value="ArsR-like_HTH"/>
</dbReference>
<keyword evidence="2" id="KW-0238">DNA-binding</keyword>
<sequence length="159" mass="18006">MNKIESQNLILHMVNFYTIFNTEFIDLIPDLSNSEISPLLSKILNFIHLEGNTTASTLSKKLNISVPNISRSISTLNNLGYLTKKQDSNDKRIIYLSLSPKALALISTVISASEEIFLKRFNVLSLEELNELSKSFSKVQSLLIKMRELNVNNKTCNKK</sequence>
<dbReference type="PANTHER" id="PTHR42756">
    <property type="entry name" value="TRANSCRIPTIONAL REGULATOR, MARR"/>
    <property type="match status" value="1"/>
</dbReference>
<keyword evidence="6" id="KW-1185">Reference proteome</keyword>
<keyword evidence="1" id="KW-0805">Transcription regulation</keyword>
<evidence type="ECO:0000256" key="3">
    <source>
        <dbReference type="ARBA" id="ARBA00023163"/>
    </source>
</evidence>
<feature type="domain" description="HTH marR-type" evidence="4">
    <location>
        <begin position="1"/>
        <end position="141"/>
    </location>
</feature>
<dbReference type="SMART" id="SM00347">
    <property type="entry name" value="HTH_MARR"/>
    <property type="match status" value="1"/>
</dbReference>
<name>A0ABM7T650_9CLOT</name>
<dbReference type="PROSITE" id="PS50995">
    <property type="entry name" value="HTH_MARR_2"/>
    <property type="match status" value="1"/>
</dbReference>
<evidence type="ECO:0000259" key="4">
    <source>
        <dbReference type="PROSITE" id="PS50995"/>
    </source>
</evidence>
<gene>
    <name evidence="5" type="ORF">psyc5s11_24370</name>
</gene>
<dbReference type="Gene3D" id="1.10.10.10">
    <property type="entry name" value="Winged helix-like DNA-binding domain superfamily/Winged helix DNA-binding domain"/>
    <property type="match status" value="1"/>
</dbReference>
<keyword evidence="3" id="KW-0804">Transcription</keyword>
<accession>A0ABM7T650</accession>
<protein>
    <recommendedName>
        <fullName evidence="4">HTH marR-type domain-containing protein</fullName>
    </recommendedName>
</protein>
<dbReference type="InterPro" id="IPR036390">
    <property type="entry name" value="WH_DNA-bd_sf"/>
</dbReference>
<proteinExistence type="predicted"/>
<dbReference type="SUPFAM" id="SSF46785">
    <property type="entry name" value="Winged helix' DNA-binding domain"/>
    <property type="match status" value="1"/>
</dbReference>
<organism evidence="5 6">
    <name type="scientific">Clostridium gelidum</name>
    <dbReference type="NCBI Taxonomy" id="704125"/>
    <lineage>
        <taxon>Bacteria</taxon>
        <taxon>Bacillati</taxon>
        <taxon>Bacillota</taxon>
        <taxon>Clostridia</taxon>
        <taxon>Eubacteriales</taxon>
        <taxon>Clostridiaceae</taxon>
        <taxon>Clostridium</taxon>
    </lineage>
</organism>
<dbReference type="Proteomes" id="UP000824633">
    <property type="component" value="Chromosome"/>
</dbReference>
<dbReference type="RefSeq" id="WP_224037862.1">
    <property type="nucleotide sequence ID" value="NZ_AP024849.1"/>
</dbReference>
<dbReference type="CDD" id="cd00090">
    <property type="entry name" value="HTH_ARSR"/>
    <property type="match status" value="1"/>
</dbReference>
<dbReference type="InterPro" id="IPR000835">
    <property type="entry name" value="HTH_MarR-typ"/>
</dbReference>
<dbReference type="PRINTS" id="PR00598">
    <property type="entry name" value="HTHMARR"/>
</dbReference>
<dbReference type="PANTHER" id="PTHR42756:SF1">
    <property type="entry name" value="TRANSCRIPTIONAL REPRESSOR OF EMRAB OPERON"/>
    <property type="match status" value="1"/>
</dbReference>
<dbReference type="EMBL" id="AP024849">
    <property type="protein sequence ID" value="BCZ46370.1"/>
    <property type="molecule type" value="Genomic_DNA"/>
</dbReference>
<evidence type="ECO:0000313" key="6">
    <source>
        <dbReference type="Proteomes" id="UP000824633"/>
    </source>
</evidence>
<dbReference type="InterPro" id="IPR036388">
    <property type="entry name" value="WH-like_DNA-bd_sf"/>
</dbReference>